<evidence type="ECO:0000256" key="1">
    <source>
        <dbReference type="SAM" id="MobiDB-lite"/>
    </source>
</evidence>
<feature type="compositionally biased region" description="Basic and acidic residues" evidence="1">
    <location>
        <begin position="115"/>
        <end position="132"/>
    </location>
</feature>
<keyword evidence="3" id="KW-1185">Reference proteome</keyword>
<dbReference type="AlphaFoldDB" id="A0A4C1TVE1"/>
<evidence type="ECO:0000313" key="2">
    <source>
        <dbReference type="EMBL" id="GBP17977.1"/>
    </source>
</evidence>
<feature type="compositionally biased region" description="Polar residues" evidence="1">
    <location>
        <begin position="65"/>
        <end position="80"/>
    </location>
</feature>
<sequence length="132" mass="15144">MAFLKDYEIFALLCRIGDEEVDHPNDWDSEVEDILETDSEQPTDASSDSDDERLRTSNICRGYRINSSDSSNNEQLTKQMTSDKRQQTAHIIFPSTNILRGKNGHKLSAQPFEARNSRAVEKHSPHYSRTQE</sequence>
<dbReference type="EMBL" id="BGZK01000092">
    <property type="protein sequence ID" value="GBP17977.1"/>
    <property type="molecule type" value="Genomic_DNA"/>
</dbReference>
<feature type="compositionally biased region" description="Acidic residues" evidence="1">
    <location>
        <begin position="27"/>
        <end position="51"/>
    </location>
</feature>
<protein>
    <submittedName>
        <fullName evidence="2">Uncharacterized protein</fullName>
    </submittedName>
</protein>
<evidence type="ECO:0000313" key="3">
    <source>
        <dbReference type="Proteomes" id="UP000299102"/>
    </source>
</evidence>
<feature type="region of interest" description="Disordered" evidence="1">
    <location>
        <begin position="22"/>
        <end position="132"/>
    </location>
</feature>
<proteinExistence type="predicted"/>
<reference evidence="2 3" key="1">
    <citation type="journal article" date="2019" name="Commun. Biol.">
        <title>The bagworm genome reveals a unique fibroin gene that provides high tensile strength.</title>
        <authorList>
            <person name="Kono N."/>
            <person name="Nakamura H."/>
            <person name="Ohtoshi R."/>
            <person name="Tomita M."/>
            <person name="Numata K."/>
            <person name="Arakawa K."/>
        </authorList>
    </citation>
    <scope>NUCLEOTIDE SEQUENCE [LARGE SCALE GENOMIC DNA]</scope>
</reference>
<gene>
    <name evidence="2" type="ORF">EVAR_16920_1</name>
</gene>
<dbReference type="OrthoDB" id="7461591at2759"/>
<organism evidence="2 3">
    <name type="scientific">Eumeta variegata</name>
    <name type="common">Bagworm moth</name>
    <name type="synonym">Eumeta japonica</name>
    <dbReference type="NCBI Taxonomy" id="151549"/>
    <lineage>
        <taxon>Eukaryota</taxon>
        <taxon>Metazoa</taxon>
        <taxon>Ecdysozoa</taxon>
        <taxon>Arthropoda</taxon>
        <taxon>Hexapoda</taxon>
        <taxon>Insecta</taxon>
        <taxon>Pterygota</taxon>
        <taxon>Neoptera</taxon>
        <taxon>Endopterygota</taxon>
        <taxon>Lepidoptera</taxon>
        <taxon>Glossata</taxon>
        <taxon>Ditrysia</taxon>
        <taxon>Tineoidea</taxon>
        <taxon>Psychidae</taxon>
        <taxon>Oiketicinae</taxon>
        <taxon>Eumeta</taxon>
    </lineage>
</organism>
<dbReference type="Proteomes" id="UP000299102">
    <property type="component" value="Unassembled WGS sequence"/>
</dbReference>
<accession>A0A4C1TVE1</accession>
<comment type="caution">
    <text evidence="2">The sequence shown here is derived from an EMBL/GenBank/DDBJ whole genome shotgun (WGS) entry which is preliminary data.</text>
</comment>
<name>A0A4C1TVE1_EUMVA</name>